<evidence type="ECO:0000256" key="4">
    <source>
        <dbReference type="ARBA" id="ARBA00022741"/>
    </source>
</evidence>
<feature type="transmembrane region" description="Helical" evidence="8">
    <location>
        <begin position="184"/>
        <end position="205"/>
    </location>
</feature>
<dbReference type="InterPro" id="IPR036640">
    <property type="entry name" value="ABC1_TM_sf"/>
</dbReference>
<dbReference type="InterPro" id="IPR017871">
    <property type="entry name" value="ABC_transporter-like_CS"/>
</dbReference>
<dbReference type="SMART" id="SM00382">
    <property type="entry name" value="AAA"/>
    <property type="match status" value="2"/>
</dbReference>
<evidence type="ECO:0000256" key="8">
    <source>
        <dbReference type="SAM" id="Phobius"/>
    </source>
</evidence>
<evidence type="ECO:0000256" key="1">
    <source>
        <dbReference type="ARBA" id="ARBA00004141"/>
    </source>
</evidence>
<evidence type="ECO:0000256" key="3">
    <source>
        <dbReference type="ARBA" id="ARBA00022692"/>
    </source>
</evidence>
<dbReference type="InterPro" id="IPR011527">
    <property type="entry name" value="ABC1_TM_dom"/>
</dbReference>
<dbReference type="EMBL" id="SSOP01000041">
    <property type="protein sequence ID" value="KAB5593272.1"/>
    <property type="molecule type" value="Genomic_DNA"/>
</dbReference>
<dbReference type="InterPro" id="IPR039421">
    <property type="entry name" value="Type_1_exporter"/>
</dbReference>
<dbReference type="PROSITE" id="PS50929">
    <property type="entry name" value="ABC_TM1F"/>
    <property type="match status" value="2"/>
</dbReference>
<dbReference type="InterPro" id="IPR003439">
    <property type="entry name" value="ABC_transporter-like_ATP-bd"/>
</dbReference>
<name>A0A5N5QNA3_9AGAM</name>
<dbReference type="GO" id="GO:0015421">
    <property type="term" value="F:ABC-type oligopeptide transporter activity"/>
    <property type="evidence" value="ECO:0007669"/>
    <property type="project" value="TreeGrafter"/>
</dbReference>
<dbReference type="CDD" id="cd18578">
    <property type="entry name" value="ABC_6TM_Pgp_ABCB1_D2_like"/>
    <property type="match status" value="1"/>
</dbReference>
<evidence type="ECO:0000259" key="9">
    <source>
        <dbReference type="PROSITE" id="PS50893"/>
    </source>
</evidence>
<protein>
    <submittedName>
        <fullName evidence="11">ATP-binding cassette, subfamily B protein</fullName>
    </submittedName>
</protein>
<dbReference type="InterPro" id="IPR027417">
    <property type="entry name" value="P-loop_NTPase"/>
</dbReference>
<dbReference type="Pfam" id="PF00005">
    <property type="entry name" value="ABC_tran"/>
    <property type="match status" value="2"/>
</dbReference>
<feature type="domain" description="ABC transporter" evidence="9">
    <location>
        <begin position="368"/>
        <end position="634"/>
    </location>
</feature>
<feature type="transmembrane region" description="Helical" evidence="8">
    <location>
        <begin position="298"/>
        <end position="319"/>
    </location>
</feature>
<comment type="similarity">
    <text evidence="2">Belongs to the ABC transporter superfamily. ABCB family. Multidrug resistance exporter (TC 3.A.1.201) subfamily.</text>
</comment>
<feature type="transmembrane region" description="Helical" evidence="8">
    <location>
        <begin position="717"/>
        <end position="743"/>
    </location>
</feature>
<organism evidence="11 12">
    <name type="scientific">Ceratobasidium theobromae</name>
    <dbReference type="NCBI Taxonomy" id="1582974"/>
    <lineage>
        <taxon>Eukaryota</taxon>
        <taxon>Fungi</taxon>
        <taxon>Dikarya</taxon>
        <taxon>Basidiomycota</taxon>
        <taxon>Agaricomycotina</taxon>
        <taxon>Agaricomycetes</taxon>
        <taxon>Cantharellales</taxon>
        <taxon>Ceratobasidiaceae</taxon>
        <taxon>Ceratobasidium</taxon>
    </lineage>
</organism>
<dbReference type="PROSITE" id="PS50893">
    <property type="entry name" value="ABC_TRANSPORTER_2"/>
    <property type="match status" value="2"/>
</dbReference>
<evidence type="ECO:0000259" key="10">
    <source>
        <dbReference type="PROSITE" id="PS50929"/>
    </source>
</evidence>
<dbReference type="Pfam" id="PF00664">
    <property type="entry name" value="ABC_membrane"/>
    <property type="match status" value="2"/>
</dbReference>
<dbReference type="SUPFAM" id="SSF90123">
    <property type="entry name" value="ABC transporter transmembrane region"/>
    <property type="match status" value="2"/>
</dbReference>
<feature type="transmembrane region" description="Helical" evidence="8">
    <location>
        <begin position="906"/>
        <end position="933"/>
    </location>
</feature>
<keyword evidence="6 8" id="KW-1133">Transmembrane helix</keyword>
<sequence length="1264" mass="137280">MESIKRASVPENQSQRHTYRGPAYFYAFTYADRSDWLLYAAGLLAAIMSGAGFPVLDLVYGYWTTALVAHDMTPTSLRNTTNTMAGISLGIGFLQFIAASVFLCCFTIASGRTTDRLRRAYLDSVLHQDAEFFERVGPGEVGTRMIKDIGTIKAATGEKLGFMCWAFTALLVAIIMAFSRAAKLAGVAFGVVPLAFILFVSVGYLGAKADARLLDVEGQAGTLLEQILSSVRVVQSFAAESFLVKKYDQYLAQLQKLGKWRSIVRGLELGISNCVLNLTYSVSFWYGSQLVVRDNLEVGVMFTVFWNMFNAIFAIANILPHISAIRDSVIISARIRDEIERVPTIDVRSTNGVRPWNNQTGGNIRAEIKVESLSFSYPSRPDYKSLDDVSFVLEAGKVTALVGASGSGKSTIASLLLRYYDPSPTSNNEKPSGGIRLNGHDIRDLNLSWLRSQVGVIAQDPQLFTASIFENVAYGLSGTPWELPMSESSPNYQERLADAKIRVEHALKQAQAWDFVCKLPEGMNTRVKGGRTGVLSGGQRQRIAAARALVRKPRILLLDEGTSALDAETEQRLMAAVHKEQEQTGMTTILIAHRLSSIQNADRIIAMNNGRVAEQGTYDELMALDGVFSALVRHQTSTVRPPSVDAKTSGDSSELETPITTSAKYSVPTIPLSRPISVMSGAKTVVDDLTERGLLISESAPRSLTARFFALLGRYGFWILAGFIGALCVGASFPIAGWLIGFVVESLSIQGDDSRLLNESRTWAKWFFVLAMEIGFFDREENASGSLTAGVASQASRVSVAIGLVWQQLISSGGNFVGAFILGVVLSWKLSLPSFAPVPAVLVTAYLNIALLEKYEHSVQAPLQEASAFASENVDAIKTVAALGRESIVMEQFDKSSSRNIAKIKYLVGGAVGFGIGVGSILILSSILMWWGVQLYLTQRIGLPNLYATFEAVLIGALGASRLFTYVPDLARMLQGFRAICQWEDRRPEVASLDVAKAPTLDNVQGEIAFNSVTLQYASRPKPAVENLNLVIPAGKSVAFCGPSGGGKSSIISMISRFYDPSLGTISLDGRDIRSLSLSEYRSHIALVAQDAVLYEGTFRENITLGEASISQEQIERACRDSNILDFINSLPQGFDTYVGFKGSQMSGGQRQRVCIARALLRNPKILLVSSPCQGLVTHSNVPSVSQLDEATSALDAESERSVQAALEQASKGRTTISIAHRLSTIQNADTIHVVEDGRIVESGSHAELLALNGRYVDLVKSQL</sequence>
<feature type="transmembrane region" description="Helical" evidence="8">
    <location>
        <begin position="800"/>
        <end position="828"/>
    </location>
</feature>
<accession>A0A5N5QNA3</accession>
<feature type="transmembrane region" description="Helical" evidence="8">
    <location>
        <begin position="160"/>
        <end position="178"/>
    </location>
</feature>
<keyword evidence="4" id="KW-0547">Nucleotide-binding</keyword>
<dbReference type="PANTHER" id="PTHR43394:SF27">
    <property type="entry name" value="ATP-DEPENDENT TRANSLOCASE ABCB1-LIKE"/>
    <property type="match status" value="1"/>
</dbReference>
<keyword evidence="12" id="KW-1185">Reference proteome</keyword>
<keyword evidence="3 8" id="KW-0812">Transmembrane</keyword>
<dbReference type="Proteomes" id="UP000383932">
    <property type="component" value="Unassembled WGS sequence"/>
</dbReference>
<dbReference type="CDD" id="cd03249">
    <property type="entry name" value="ABC_MTABC3_MDL1_MDL2"/>
    <property type="match status" value="1"/>
</dbReference>
<proteinExistence type="inferred from homology"/>
<dbReference type="InterPro" id="IPR003593">
    <property type="entry name" value="AAA+_ATPase"/>
</dbReference>
<evidence type="ECO:0000256" key="5">
    <source>
        <dbReference type="ARBA" id="ARBA00022840"/>
    </source>
</evidence>
<dbReference type="GO" id="GO:0090374">
    <property type="term" value="P:oligopeptide export from mitochondrion"/>
    <property type="evidence" value="ECO:0007669"/>
    <property type="project" value="TreeGrafter"/>
</dbReference>
<dbReference type="FunFam" id="3.40.50.300:FF:000913">
    <property type="entry name" value="ABC multidrug transporter SitT"/>
    <property type="match status" value="2"/>
</dbReference>
<feature type="transmembrane region" description="Helical" evidence="8">
    <location>
        <begin position="36"/>
        <end position="63"/>
    </location>
</feature>
<feature type="domain" description="ABC transmembrane type-1" evidence="10">
    <location>
        <begin position="40"/>
        <end position="327"/>
    </location>
</feature>
<comment type="caution">
    <text evidence="11">The sequence shown here is derived from an EMBL/GenBank/DDBJ whole genome shotgun (WGS) entry which is preliminary data.</text>
</comment>
<dbReference type="GO" id="GO:0016887">
    <property type="term" value="F:ATP hydrolysis activity"/>
    <property type="evidence" value="ECO:0007669"/>
    <property type="project" value="InterPro"/>
</dbReference>
<feature type="transmembrane region" description="Helical" evidence="8">
    <location>
        <begin position="834"/>
        <end position="852"/>
    </location>
</feature>
<dbReference type="OrthoDB" id="6500128at2759"/>
<gene>
    <name evidence="11" type="ORF">CTheo_3275</name>
</gene>
<dbReference type="Gene3D" id="1.20.1560.10">
    <property type="entry name" value="ABC transporter type 1, transmembrane domain"/>
    <property type="match status" value="2"/>
</dbReference>
<feature type="transmembrane region" description="Helical" evidence="8">
    <location>
        <begin position="83"/>
        <end position="109"/>
    </location>
</feature>
<comment type="subcellular location">
    <subcellularLocation>
        <location evidence="1">Membrane</location>
        <topology evidence="1">Multi-pass membrane protein</topology>
    </subcellularLocation>
</comment>
<evidence type="ECO:0000313" key="11">
    <source>
        <dbReference type="EMBL" id="KAB5593272.1"/>
    </source>
</evidence>
<evidence type="ECO:0000256" key="7">
    <source>
        <dbReference type="ARBA" id="ARBA00023136"/>
    </source>
</evidence>
<dbReference type="SUPFAM" id="SSF52540">
    <property type="entry name" value="P-loop containing nucleoside triphosphate hydrolases"/>
    <property type="match status" value="2"/>
</dbReference>
<reference evidence="11 12" key="1">
    <citation type="journal article" date="2019" name="Fungal Biol. Biotechnol.">
        <title>Draft genome sequence of fastidious pathogen Ceratobasidium theobromae, which causes vascular-streak dieback in Theobroma cacao.</title>
        <authorList>
            <person name="Ali S.S."/>
            <person name="Asman A."/>
            <person name="Shao J."/>
            <person name="Firmansyah A.P."/>
            <person name="Susilo A.W."/>
            <person name="Rosmana A."/>
            <person name="McMahon P."/>
            <person name="Junaid M."/>
            <person name="Guest D."/>
            <person name="Kheng T.Y."/>
            <person name="Meinhardt L.W."/>
            <person name="Bailey B.A."/>
        </authorList>
    </citation>
    <scope>NUCLEOTIDE SEQUENCE [LARGE SCALE GENOMIC DNA]</scope>
    <source>
        <strain evidence="11 12">CT2</strain>
    </source>
</reference>
<feature type="domain" description="ABC transporter" evidence="9">
    <location>
        <begin position="1008"/>
        <end position="1262"/>
    </location>
</feature>
<dbReference type="AlphaFoldDB" id="A0A5N5QNA3"/>
<keyword evidence="7 8" id="KW-0472">Membrane</keyword>
<evidence type="ECO:0000313" key="12">
    <source>
        <dbReference type="Proteomes" id="UP000383932"/>
    </source>
</evidence>
<dbReference type="GO" id="GO:0005524">
    <property type="term" value="F:ATP binding"/>
    <property type="evidence" value="ECO:0007669"/>
    <property type="project" value="UniProtKB-KW"/>
</dbReference>
<feature type="domain" description="ABC transmembrane type-1" evidence="10">
    <location>
        <begin position="769"/>
        <end position="972"/>
    </location>
</feature>
<dbReference type="GO" id="GO:0005743">
    <property type="term" value="C:mitochondrial inner membrane"/>
    <property type="evidence" value="ECO:0007669"/>
    <property type="project" value="TreeGrafter"/>
</dbReference>
<keyword evidence="5 11" id="KW-0067">ATP-binding</keyword>
<dbReference type="CDD" id="cd18577">
    <property type="entry name" value="ABC_6TM_Pgp_ABCB1_D1_like"/>
    <property type="match status" value="1"/>
</dbReference>
<dbReference type="Gene3D" id="3.40.50.300">
    <property type="entry name" value="P-loop containing nucleotide triphosphate hydrolases"/>
    <property type="match status" value="2"/>
</dbReference>
<dbReference type="PANTHER" id="PTHR43394">
    <property type="entry name" value="ATP-DEPENDENT PERMEASE MDL1, MITOCHONDRIAL"/>
    <property type="match status" value="1"/>
</dbReference>
<evidence type="ECO:0000256" key="2">
    <source>
        <dbReference type="ARBA" id="ARBA00007577"/>
    </source>
</evidence>
<dbReference type="PROSITE" id="PS00211">
    <property type="entry name" value="ABC_TRANSPORTER_1"/>
    <property type="match status" value="1"/>
</dbReference>
<evidence type="ECO:0000256" key="6">
    <source>
        <dbReference type="ARBA" id="ARBA00022989"/>
    </source>
</evidence>